<dbReference type="RefSeq" id="WP_111148729.1">
    <property type="nucleotide sequence ID" value="NZ_QKRB01000055.1"/>
</dbReference>
<evidence type="ECO:0008006" key="5">
    <source>
        <dbReference type="Google" id="ProtNLM"/>
    </source>
</evidence>
<organism evidence="3 4">
    <name type="scientific">Paenibacillus sambharensis</name>
    <dbReference type="NCBI Taxonomy" id="1803190"/>
    <lineage>
        <taxon>Bacteria</taxon>
        <taxon>Bacillati</taxon>
        <taxon>Bacillota</taxon>
        <taxon>Bacilli</taxon>
        <taxon>Bacillales</taxon>
        <taxon>Paenibacillaceae</taxon>
        <taxon>Paenibacillus</taxon>
    </lineage>
</organism>
<keyword evidence="4" id="KW-1185">Reference proteome</keyword>
<evidence type="ECO:0000256" key="2">
    <source>
        <dbReference type="SAM" id="Phobius"/>
    </source>
</evidence>
<accession>A0A2W1L4U1</accession>
<reference evidence="3 4" key="1">
    <citation type="submission" date="2018-06" db="EMBL/GenBank/DDBJ databases">
        <title>Paenibacillus imtechensis sp. nov.</title>
        <authorList>
            <person name="Pinnaka A.K."/>
            <person name="Singh H."/>
            <person name="Kaur M."/>
        </authorList>
    </citation>
    <scope>NUCLEOTIDE SEQUENCE [LARGE SCALE GENOMIC DNA]</scope>
    <source>
        <strain evidence="3 4">SMB1</strain>
    </source>
</reference>
<dbReference type="EMBL" id="QKRB01000055">
    <property type="protein sequence ID" value="PZD93919.1"/>
    <property type="molecule type" value="Genomic_DNA"/>
</dbReference>
<protein>
    <recommendedName>
        <fullName evidence="5">DUF4190 domain-containing protein</fullName>
    </recommendedName>
</protein>
<feature type="region of interest" description="Disordered" evidence="1">
    <location>
        <begin position="30"/>
        <end position="51"/>
    </location>
</feature>
<dbReference type="OrthoDB" id="1754157at2"/>
<gene>
    <name evidence="3" type="ORF">DNH61_20705</name>
</gene>
<comment type="caution">
    <text evidence="3">The sequence shown here is derived from an EMBL/GenBank/DDBJ whole genome shotgun (WGS) entry which is preliminary data.</text>
</comment>
<keyword evidence="2" id="KW-0812">Transmembrane</keyword>
<keyword evidence="2" id="KW-1133">Transmembrane helix</keyword>
<feature type="transmembrane region" description="Helical" evidence="2">
    <location>
        <begin position="102"/>
        <end position="130"/>
    </location>
</feature>
<evidence type="ECO:0000256" key="1">
    <source>
        <dbReference type="SAM" id="MobiDB-lite"/>
    </source>
</evidence>
<dbReference type="AlphaFoldDB" id="A0A2W1L4U1"/>
<feature type="compositionally biased region" description="Polar residues" evidence="1">
    <location>
        <begin position="42"/>
        <end position="51"/>
    </location>
</feature>
<evidence type="ECO:0000313" key="4">
    <source>
        <dbReference type="Proteomes" id="UP000249522"/>
    </source>
</evidence>
<dbReference type="Proteomes" id="UP000249522">
    <property type="component" value="Unassembled WGS sequence"/>
</dbReference>
<name>A0A2W1L4U1_9BACL</name>
<evidence type="ECO:0000313" key="3">
    <source>
        <dbReference type="EMBL" id="PZD93919.1"/>
    </source>
</evidence>
<sequence>MPEQEREQELLKPEAVKNVNMNDVEMDRELGERTETAVVSPLGNTEASPGTQEEMAADFAVTPGMVAAPPLTARGADREPLQTDELQVMDTARSGARALGTFALVFAIAALFIWPLLLGLTAAVLGYMAYRQGSRALGVWSITIGLLAAAAYLVFIPIYYMII</sequence>
<proteinExistence type="predicted"/>
<feature type="transmembrane region" description="Helical" evidence="2">
    <location>
        <begin position="136"/>
        <end position="162"/>
    </location>
</feature>
<keyword evidence="2" id="KW-0472">Membrane</keyword>